<evidence type="ECO:0000313" key="1">
    <source>
        <dbReference type="EMBL" id="QBD78259.1"/>
    </source>
</evidence>
<dbReference type="OrthoDB" id="9156098at2"/>
<dbReference type="InterPro" id="IPR003749">
    <property type="entry name" value="ThiS/MoaD-like"/>
</dbReference>
<name>A0A4P6JRZ8_KTERU</name>
<gene>
    <name evidence="1" type="ORF">EPA93_20555</name>
</gene>
<keyword evidence="2" id="KW-1185">Reference proteome</keyword>
<dbReference type="KEGG" id="kbs:EPA93_20555"/>
<dbReference type="EMBL" id="CP035758">
    <property type="protein sequence ID" value="QBD78259.1"/>
    <property type="molecule type" value="Genomic_DNA"/>
</dbReference>
<dbReference type="Proteomes" id="UP000290365">
    <property type="component" value="Chromosome"/>
</dbReference>
<evidence type="ECO:0008006" key="3">
    <source>
        <dbReference type="Google" id="ProtNLM"/>
    </source>
</evidence>
<dbReference type="Gene3D" id="3.10.20.30">
    <property type="match status" value="1"/>
</dbReference>
<sequence>MSDEEKAAVTLRLPSTLSAYSGGKSQISLRADTVEQLLALLAQQHPRVWERLCTEQGHVREHVKIFVNNEVISGHHGLKTSLKPGQEVIVLPATFGA</sequence>
<dbReference type="Pfam" id="PF02597">
    <property type="entry name" value="ThiS"/>
    <property type="match status" value="1"/>
</dbReference>
<dbReference type="InterPro" id="IPR012675">
    <property type="entry name" value="Beta-grasp_dom_sf"/>
</dbReference>
<evidence type="ECO:0000313" key="2">
    <source>
        <dbReference type="Proteomes" id="UP000290365"/>
    </source>
</evidence>
<dbReference type="PANTHER" id="PTHR38031:SF1">
    <property type="entry name" value="SULFUR CARRIER PROTEIN CYSO"/>
    <property type="match status" value="1"/>
</dbReference>
<proteinExistence type="predicted"/>
<reference evidence="1 2" key="1">
    <citation type="submission" date="2019-01" db="EMBL/GenBank/DDBJ databases">
        <title>Ktedonosporobacter rubrisoli SCAWS-G2.</title>
        <authorList>
            <person name="Huang Y."/>
            <person name="Yan B."/>
        </authorList>
    </citation>
    <scope>NUCLEOTIDE SEQUENCE [LARGE SCALE GENOMIC DNA]</scope>
    <source>
        <strain evidence="1 2">SCAWS-G2</strain>
    </source>
</reference>
<dbReference type="InterPro" id="IPR052045">
    <property type="entry name" value="Sulfur_Carrier/Prot_Modifier"/>
</dbReference>
<dbReference type="InterPro" id="IPR016155">
    <property type="entry name" value="Mopterin_synth/thiamin_S_b"/>
</dbReference>
<dbReference type="PANTHER" id="PTHR38031">
    <property type="entry name" value="SULFUR CARRIER PROTEIN SLR0821-RELATED"/>
    <property type="match status" value="1"/>
</dbReference>
<dbReference type="SUPFAM" id="SSF54285">
    <property type="entry name" value="MoaD/ThiS"/>
    <property type="match status" value="1"/>
</dbReference>
<protein>
    <recommendedName>
        <fullName evidence="3">MoaD/ThiS family protein</fullName>
    </recommendedName>
</protein>
<organism evidence="1 2">
    <name type="scientific">Ktedonosporobacter rubrisoli</name>
    <dbReference type="NCBI Taxonomy" id="2509675"/>
    <lineage>
        <taxon>Bacteria</taxon>
        <taxon>Bacillati</taxon>
        <taxon>Chloroflexota</taxon>
        <taxon>Ktedonobacteria</taxon>
        <taxon>Ktedonobacterales</taxon>
        <taxon>Ktedonosporobacteraceae</taxon>
        <taxon>Ktedonosporobacter</taxon>
    </lineage>
</organism>
<dbReference type="AlphaFoldDB" id="A0A4P6JRZ8"/>
<dbReference type="RefSeq" id="WP_129889312.1">
    <property type="nucleotide sequence ID" value="NZ_CP035758.1"/>
</dbReference>
<accession>A0A4P6JRZ8</accession>